<proteinExistence type="predicted"/>
<name>A0A8X8Y7D9_SALSN</name>
<reference evidence="1" key="2">
    <citation type="submission" date="2020-08" db="EMBL/GenBank/DDBJ databases">
        <title>Plant Genome Project.</title>
        <authorList>
            <person name="Zhang R.-G."/>
        </authorList>
    </citation>
    <scope>NUCLEOTIDE SEQUENCE</scope>
    <source>
        <strain evidence="1">Huo1</strain>
        <tissue evidence="1">Leaf</tissue>
    </source>
</reference>
<accession>A0A8X8Y7D9</accession>
<sequence>MAAGQQRAASLLLLSGSDSTTTNSRVSVAVLAAAVGATNGWKNAAVVVVDIPAAMDDNQLRGYVVVCEDSCHYKAGVRAYARAAMGGTRRSNIAAARLDPNHYLAVEQVGSLVDPNMRAGAVRAGRIAEVRDAGVGWVGSNKLWGIIFQVHCSVSPMRKTFFQKSEKVLLRQPSAEDCPQTSSTGAQAGSSIRLDTRISDLKADVLEESDILLASYVNDPVFSSHDK</sequence>
<evidence type="ECO:0000313" key="2">
    <source>
        <dbReference type="Proteomes" id="UP000298416"/>
    </source>
</evidence>
<dbReference type="EMBL" id="PNBA02000005">
    <property type="protein sequence ID" value="KAG6424698.1"/>
    <property type="molecule type" value="Genomic_DNA"/>
</dbReference>
<comment type="caution">
    <text evidence="1">The sequence shown here is derived from an EMBL/GenBank/DDBJ whole genome shotgun (WGS) entry which is preliminary data.</text>
</comment>
<evidence type="ECO:0000313" key="1">
    <source>
        <dbReference type="EMBL" id="KAG6424698.1"/>
    </source>
</evidence>
<gene>
    <name evidence="1" type="ORF">SASPL_115118</name>
</gene>
<dbReference type="Proteomes" id="UP000298416">
    <property type="component" value="Unassembled WGS sequence"/>
</dbReference>
<protein>
    <submittedName>
        <fullName evidence="1">Uncharacterized protein</fullName>
    </submittedName>
</protein>
<keyword evidence="2" id="KW-1185">Reference proteome</keyword>
<dbReference type="AlphaFoldDB" id="A0A8X8Y7D9"/>
<organism evidence="1">
    <name type="scientific">Salvia splendens</name>
    <name type="common">Scarlet sage</name>
    <dbReference type="NCBI Taxonomy" id="180675"/>
    <lineage>
        <taxon>Eukaryota</taxon>
        <taxon>Viridiplantae</taxon>
        <taxon>Streptophyta</taxon>
        <taxon>Embryophyta</taxon>
        <taxon>Tracheophyta</taxon>
        <taxon>Spermatophyta</taxon>
        <taxon>Magnoliopsida</taxon>
        <taxon>eudicotyledons</taxon>
        <taxon>Gunneridae</taxon>
        <taxon>Pentapetalae</taxon>
        <taxon>asterids</taxon>
        <taxon>lamiids</taxon>
        <taxon>Lamiales</taxon>
        <taxon>Lamiaceae</taxon>
        <taxon>Nepetoideae</taxon>
        <taxon>Mentheae</taxon>
        <taxon>Salviinae</taxon>
        <taxon>Salvia</taxon>
        <taxon>Salvia subgen. Calosphace</taxon>
        <taxon>core Calosphace</taxon>
    </lineage>
</organism>
<reference evidence="1" key="1">
    <citation type="submission" date="2018-01" db="EMBL/GenBank/DDBJ databases">
        <authorList>
            <person name="Mao J.F."/>
        </authorList>
    </citation>
    <scope>NUCLEOTIDE SEQUENCE</scope>
    <source>
        <strain evidence="1">Huo1</strain>
        <tissue evidence="1">Leaf</tissue>
    </source>
</reference>